<dbReference type="PANTHER" id="PTHR13273">
    <property type="entry name" value="ANAMORSIN"/>
    <property type="match status" value="1"/>
</dbReference>
<reference evidence="11 12" key="2">
    <citation type="submission" date="2013-02" db="EMBL/GenBank/DDBJ databases">
        <title>The Genome Sequence of Plasmodium falciparum 7G8.</title>
        <authorList>
            <consortium name="The Broad Institute Genome Sequencing Platform"/>
            <consortium name="The Broad Institute Genome Sequencing Center for Infectious Disease"/>
            <person name="Neafsey D."/>
            <person name="Cheeseman I."/>
            <person name="Volkman S."/>
            <person name="Adams J."/>
            <person name="Walker B."/>
            <person name="Young S.K."/>
            <person name="Zeng Q."/>
            <person name="Gargeya S."/>
            <person name="Fitzgerald M."/>
            <person name="Haas B."/>
            <person name="Abouelleil A."/>
            <person name="Alvarado L."/>
            <person name="Arachchi H.M."/>
            <person name="Berlin A.M."/>
            <person name="Chapman S.B."/>
            <person name="Dewar J."/>
            <person name="Goldberg J."/>
            <person name="Griggs A."/>
            <person name="Gujja S."/>
            <person name="Hansen M."/>
            <person name="Howarth C."/>
            <person name="Imamovic A."/>
            <person name="Larimer J."/>
            <person name="McCowan C."/>
            <person name="Murphy C."/>
            <person name="Neiman D."/>
            <person name="Pearson M."/>
            <person name="Priest M."/>
            <person name="Roberts A."/>
            <person name="Saif S."/>
            <person name="Shea T."/>
            <person name="Sisk P."/>
            <person name="Sykes S."/>
            <person name="Wortman J."/>
            <person name="Nusbaum C."/>
            <person name="Birren B."/>
        </authorList>
    </citation>
    <scope>NUCLEOTIDE SEQUENCE [LARGE SCALE GENOMIC DNA]</scope>
    <source>
        <strain evidence="11 12">7G8</strain>
    </source>
</reference>
<keyword evidence="7" id="KW-0408">Iron</keyword>
<comment type="similarity">
    <text evidence="3">Belongs to the anamorsin family.</text>
</comment>
<proteinExistence type="inferred from homology"/>
<protein>
    <recommendedName>
        <fullName evidence="10">Anamorsin C-terminal domain-containing protein</fullName>
    </recommendedName>
</protein>
<evidence type="ECO:0000313" key="11">
    <source>
        <dbReference type="EMBL" id="EUR73025.1"/>
    </source>
</evidence>
<feature type="domain" description="Anamorsin C-terminal" evidence="10">
    <location>
        <begin position="55"/>
        <end position="115"/>
    </location>
</feature>
<dbReference type="Pfam" id="PF05093">
    <property type="entry name" value="CIAPIN1"/>
    <property type="match status" value="1"/>
</dbReference>
<organism evidence="11 12">
    <name type="scientific">Plasmodium falciparum (isolate 7G8)</name>
    <dbReference type="NCBI Taxonomy" id="57266"/>
    <lineage>
        <taxon>Eukaryota</taxon>
        <taxon>Sar</taxon>
        <taxon>Alveolata</taxon>
        <taxon>Apicomplexa</taxon>
        <taxon>Aconoidasida</taxon>
        <taxon>Haemosporida</taxon>
        <taxon>Plasmodiidae</taxon>
        <taxon>Plasmodium</taxon>
        <taxon>Plasmodium (Laverania)</taxon>
    </lineage>
</organism>
<dbReference type="InterPro" id="IPR046408">
    <property type="entry name" value="CIAPIN1"/>
</dbReference>
<evidence type="ECO:0000256" key="7">
    <source>
        <dbReference type="ARBA" id="ARBA00023004"/>
    </source>
</evidence>
<evidence type="ECO:0000259" key="10">
    <source>
        <dbReference type="Pfam" id="PF05093"/>
    </source>
</evidence>
<keyword evidence="8" id="KW-0411">Iron-sulfur</keyword>
<accession>W7F9J6</accession>
<evidence type="ECO:0000313" key="12">
    <source>
        <dbReference type="Proteomes" id="UP000030688"/>
    </source>
</evidence>
<reference evidence="12" key="1">
    <citation type="submission" date="2007-11" db="EMBL/GenBank/DDBJ databases">
        <authorList>
            <consortium name="The Broad Institute Genome Sequencing Platform"/>
            <person name="Volkman S.K."/>
            <person name="Daily J.P."/>
            <person name="Sarr O."/>
            <person name="Ndiaye D."/>
            <person name="Ndir O."/>
            <person name="Mboup S."/>
            <person name="Lukens A."/>
            <person name="Stange-Thomann N."/>
            <person name="Mauceli E."/>
            <person name="Gnerre S."/>
            <person name="Jaffe D."/>
            <person name="Zainoun J."/>
            <person name="Wiegand R.C."/>
            <person name="Birren B."/>
            <person name="Galagan J."/>
            <person name="Lander E."/>
            <person name="Wirth D.F."/>
        </authorList>
    </citation>
    <scope>NUCLEOTIDE SEQUENCE [LARGE SCALE GENOMIC DNA]</scope>
    <source>
        <strain evidence="12">7G8</strain>
    </source>
</reference>
<dbReference type="InterPro" id="IPR007785">
    <property type="entry name" value="Anamorsin"/>
</dbReference>
<evidence type="ECO:0000256" key="5">
    <source>
        <dbReference type="ARBA" id="ARBA00022490"/>
    </source>
</evidence>
<keyword evidence="6" id="KW-0479">Metal-binding</keyword>
<comment type="cofactor">
    <cofactor evidence="1">
        <name>[4Fe-4S] cluster</name>
        <dbReference type="ChEBI" id="CHEBI:49883"/>
    </cofactor>
</comment>
<dbReference type="PANTHER" id="PTHR13273:SF14">
    <property type="entry name" value="ANAMORSIN"/>
    <property type="match status" value="1"/>
</dbReference>
<dbReference type="EMBL" id="KE123609">
    <property type="protein sequence ID" value="EUR73025.1"/>
    <property type="molecule type" value="Genomic_DNA"/>
</dbReference>
<keyword evidence="4" id="KW-0004">4Fe-4S</keyword>
<dbReference type="GO" id="GO:0051539">
    <property type="term" value="F:4 iron, 4 sulfur cluster binding"/>
    <property type="evidence" value="ECO:0007669"/>
    <property type="project" value="UniProtKB-KW"/>
</dbReference>
<comment type="subcellular location">
    <subcellularLocation>
        <location evidence="2">Cytoplasm</location>
    </subcellularLocation>
</comment>
<evidence type="ECO:0000256" key="4">
    <source>
        <dbReference type="ARBA" id="ARBA00022485"/>
    </source>
</evidence>
<dbReference type="GO" id="GO:0016226">
    <property type="term" value="P:iron-sulfur cluster assembly"/>
    <property type="evidence" value="ECO:0007669"/>
    <property type="project" value="InterPro"/>
</dbReference>
<evidence type="ECO:0000256" key="9">
    <source>
        <dbReference type="ARBA" id="ARBA00023128"/>
    </source>
</evidence>
<dbReference type="AlphaFoldDB" id="W7F9J6"/>
<evidence type="ECO:0000256" key="8">
    <source>
        <dbReference type="ARBA" id="ARBA00023014"/>
    </source>
</evidence>
<dbReference type="GO" id="GO:0046872">
    <property type="term" value="F:metal ion binding"/>
    <property type="evidence" value="ECO:0007669"/>
    <property type="project" value="UniProtKB-KW"/>
</dbReference>
<dbReference type="GO" id="GO:0005737">
    <property type="term" value="C:cytoplasm"/>
    <property type="evidence" value="ECO:0007669"/>
    <property type="project" value="UniProtKB-SubCell"/>
</dbReference>
<evidence type="ECO:0000256" key="6">
    <source>
        <dbReference type="ARBA" id="ARBA00022723"/>
    </source>
</evidence>
<sequence>MYIYVYIFLLKRGGIKNYLLYFSFWITAENPDFLSNEDNDVSSDDEDLYNNEDDKKKVVNRVCDNCTCGKKEKLLNSENKVLINEKDGEYITENVVSSCGNCYLGDAFRCASCPYKVILKSSCFSTWREC</sequence>
<evidence type="ECO:0000256" key="2">
    <source>
        <dbReference type="ARBA" id="ARBA00004496"/>
    </source>
</evidence>
<gene>
    <name evidence="11" type="ORF">PFBG_02226</name>
</gene>
<name>W7F9J6_PLAF8</name>
<keyword evidence="5" id="KW-0963">Cytoplasm</keyword>
<dbReference type="Proteomes" id="UP000030688">
    <property type="component" value="Unassembled WGS sequence"/>
</dbReference>
<evidence type="ECO:0000256" key="1">
    <source>
        <dbReference type="ARBA" id="ARBA00001966"/>
    </source>
</evidence>
<evidence type="ECO:0000256" key="3">
    <source>
        <dbReference type="ARBA" id="ARBA00008169"/>
    </source>
</evidence>
<keyword evidence="9" id="KW-0496">Mitochondrion</keyword>